<dbReference type="PRINTS" id="PR01217">
    <property type="entry name" value="PRICHEXTENSN"/>
</dbReference>
<feature type="compositionally biased region" description="Polar residues" evidence="1">
    <location>
        <begin position="475"/>
        <end position="493"/>
    </location>
</feature>
<dbReference type="WBParaSite" id="PTRK_0000370200.1">
    <property type="protein sequence ID" value="PTRK_0000370200.1"/>
    <property type="gene ID" value="PTRK_0000370200"/>
</dbReference>
<sequence>MPTLKRSSSCWIESPFENGPDIPPIKKAKSFSVFGNRFKNKWENFICSKTLFRNRSKIKGENQSESDFAIIEESQSKMEDDKETTNEMEVVRNSEVLSSPVSTFIRSLSYDDSKHNFSSSTFNSDGDDGIITFDSDFTKEVIGNSAPNERFRMEQEVLAKDIIGTESCISDLDISIDSISNNNPDTSLSCINTSSGESDSDSSEPITVLYTPKPENVESNSNIFSSSFVDSNFKINETKINMTKELTITKVKSILKQPSCSQDADISNSSCKSVRFKAGHEIFSIHNETSSSIKDVFNFDRLLDALNKFVDTVRFKDKDSDEPPLIVERDFSLKRRIIVAPKEPSSTLKFLKLKQFRKMFEANYKTKYTIKYLPRKLSKQQWKRVDLILFDSFNELAQENFKTKSGRLIDCEKSFPKIACAIEGDSFIKEMEKARQNVFVFSKNNINITQTFCDFVKNVIDRSKSNKATNRRRPSFSTRAFNTPTTTIARQSSTQKPTPKPIPTTKPQTTKSVQRNMVQNPTTQPPSSSTAKPTTARAPPTTESSTTKPPTTNPSTTETPTTNPPTTETPKTNPPPTTKASKPTKTTKKRTGRWVVRTVTKPKPTKKPGFTILTTSGPIITTKKKTTPKKSAQKKTTQKPKYIKKTNTPSKTSAAKPNKPTTRPTGRPGEPKRDYGDAYQDYN</sequence>
<dbReference type="STRING" id="131310.A0A0N4Z8R8"/>
<dbReference type="PANTHER" id="PTHR48233">
    <property type="entry name" value="MUCIN 4B, ISOFORM B-RELATED"/>
    <property type="match status" value="1"/>
</dbReference>
<reference evidence="3" key="1">
    <citation type="submission" date="2017-02" db="UniProtKB">
        <authorList>
            <consortium name="WormBaseParasite"/>
        </authorList>
    </citation>
    <scope>IDENTIFICATION</scope>
</reference>
<evidence type="ECO:0000313" key="2">
    <source>
        <dbReference type="Proteomes" id="UP000038045"/>
    </source>
</evidence>
<proteinExistence type="predicted"/>
<feature type="compositionally biased region" description="Low complexity" evidence="1">
    <location>
        <begin position="521"/>
        <end position="571"/>
    </location>
</feature>
<accession>A0A0N4Z8R8</accession>
<dbReference type="PANTHER" id="PTHR48233:SF4">
    <property type="entry name" value="MUCIN 4B, ISOFORM B-RELATED"/>
    <property type="match status" value="1"/>
</dbReference>
<feature type="compositionally biased region" description="Low complexity" evidence="1">
    <location>
        <begin position="656"/>
        <end position="668"/>
    </location>
</feature>
<evidence type="ECO:0000256" key="1">
    <source>
        <dbReference type="SAM" id="MobiDB-lite"/>
    </source>
</evidence>
<feature type="compositionally biased region" description="Basic residues" evidence="1">
    <location>
        <begin position="622"/>
        <end position="644"/>
    </location>
</feature>
<name>A0A0N4Z8R8_PARTI</name>
<dbReference type="InterPro" id="IPR053361">
    <property type="entry name" value="Vulval_dev_neg_regulator"/>
</dbReference>
<feature type="region of interest" description="Disordered" evidence="1">
    <location>
        <begin position="465"/>
        <end position="683"/>
    </location>
</feature>
<dbReference type="AlphaFoldDB" id="A0A0N4Z8R8"/>
<evidence type="ECO:0000313" key="3">
    <source>
        <dbReference type="WBParaSite" id="PTRK_0000370200.1"/>
    </source>
</evidence>
<dbReference type="Proteomes" id="UP000038045">
    <property type="component" value="Unplaced"/>
</dbReference>
<organism evidence="2 3">
    <name type="scientific">Parastrongyloides trichosuri</name>
    <name type="common">Possum-specific nematode worm</name>
    <dbReference type="NCBI Taxonomy" id="131310"/>
    <lineage>
        <taxon>Eukaryota</taxon>
        <taxon>Metazoa</taxon>
        <taxon>Ecdysozoa</taxon>
        <taxon>Nematoda</taxon>
        <taxon>Chromadorea</taxon>
        <taxon>Rhabditida</taxon>
        <taxon>Tylenchina</taxon>
        <taxon>Panagrolaimomorpha</taxon>
        <taxon>Strongyloidoidea</taxon>
        <taxon>Strongyloididae</taxon>
        <taxon>Parastrongyloides</taxon>
    </lineage>
</organism>
<protein>
    <submittedName>
        <fullName evidence="3">ERCC4 domain-containing protein</fullName>
    </submittedName>
</protein>
<keyword evidence="2" id="KW-1185">Reference proteome</keyword>